<organism evidence="8 9">
    <name type="scientific">Cinnamomum micranthum f. kanehirae</name>
    <dbReference type="NCBI Taxonomy" id="337451"/>
    <lineage>
        <taxon>Eukaryota</taxon>
        <taxon>Viridiplantae</taxon>
        <taxon>Streptophyta</taxon>
        <taxon>Embryophyta</taxon>
        <taxon>Tracheophyta</taxon>
        <taxon>Spermatophyta</taxon>
        <taxon>Magnoliopsida</taxon>
        <taxon>Magnoliidae</taxon>
        <taxon>Laurales</taxon>
        <taxon>Lauraceae</taxon>
        <taxon>Cinnamomum</taxon>
    </lineage>
</organism>
<dbReference type="SMART" id="SM00551">
    <property type="entry name" value="ZnF_TAZ"/>
    <property type="match status" value="1"/>
</dbReference>
<dbReference type="PANTHER" id="PTHR46287:SF1">
    <property type="entry name" value="BTB_POZ AND TAZ DOMAIN-CONTAINING PROTEIN 3"/>
    <property type="match status" value="1"/>
</dbReference>
<dbReference type="InterPro" id="IPR000197">
    <property type="entry name" value="Znf_TAZ"/>
</dbReference>
<evidence type="ECO:0000256" key="2">
    <source>
        <dbReference type="ARBA" id="ARBA00022723"/>
    </source>
</evidence>
<protein>
    <submittedName>
        <fullName evidence="8">BTB/POZ and TAZ domain-containing protein 3-like protein</fullName>
    </submittedName>
</protein>
<gene>
    <name evidence="8" type="ORF">CKAN_01269600</name>
</gene>
<dbReference type="GO" id="GO:0009725">
    <property type="term" value="P:response to hormone"/>
    <property type="evidence" value="ECO:0007669"/>
    <property type="project" value="UniProtKB-ARBA"/>
</dbReference>
<dbReference type="Proteomes" id="UP000283530">
    <property type="component" value="Unassembled WGS sequence"/>
</dbReference>
<evidence type="ECO:0000313" key="8">
    <source>
        <dbReference type="EMBL" id="RWR83916.1"/>
    </source>
</evidence>
<evidence type="ECO:0000313" key="9">
    <source>
        <dbReference type="Proteomes" id="UP000283530"/>
    </source>
</evidence>
<dbReference type="PROSITE" id="PS50134">
    <property type="entry name" value="ZF_TAZ"/>
    <property type="match status" value="1"/>
</dbReference>
<comment type="pathway">
    <text evidence="1">Protein modification; protein ubiquitination.</text>
</comment>
<evidence type="ECO:0000256" key="5">
    <source>
        <dbReference type="ARBA" id="ARBA00022833"/>
    </source>
</evidence>
<dbReference type="Gene3D" id="1.20.1020.10">
    <property type="entry name" value="TAZ domain"/>
    <property type="match status" value="1"/>
</dbReference>
<dbReference type="InterPro" id="IPR035898">
    <property type="entry name" value="TAZ_dom_sf"/>
</dbReference>
<evidence type="ECO:0000259" key="6">
    <source>
        <dbReference type="PROSITE" id="PS50097"/>
    </source>
</evidence>
<dbReference type="FunFam" id="1.25.40.420:FF:000012">
    <property type="entry name" value="BTB/POZ and TAZ domain-containing protein 2"/>
    <property type="match status" value="1"/>
</dbReference>
<keyword evidence="9" id="KW-1185">Reference proteome</keyword>
<keyword evidence="5" id="KW-0862">Zinc</keyword>
<proteinExistence type="predicted"/>
<dbReference type="SUPFAM" id="SSF54695">
    <property type="entry name" value="POZ domain"/>
    <property type="match status" value="1"/>
</dbReference>
<dbReference type="CDD" id="cd14733">
    <property type="entry name" value="BACK"/>
    <property type="match status" value="1"/>
</dbReference>
<feature type="domain" description="TAZ-type" evidence="7">
    <location>
        <begin position="273"/>
        <end position="371"/>
    </location>
</feature>
<dbReference type="GO" id="GO:0008270">
    <property type="term" value="F:zinc ion binding"/>
    <property type="evidence" value="ECO:0007669"/>
    <property type="project" value="UniProtKB-KW"/>
</dbReference>
<reference evidence="8 9" key="1">
    <citation type="journal article" date="2019" name="Nat. Plants">
        <title>Stout camphor tree genome fills gaps in understanding of flowering plant genome evolution.</title>
        <authorList>
            <person name="Chaw S.M."/>
            <person name="Liu Y.C."/>
            <person name="Wu Y.W."/>
            <person name="Wang H.Y."/>
            <person name="Lin C.I."/>
            <person name="Wu C.S."/>
            <person name="Ke H.M."/>
            <person name="Chang L.Y."/>
            <person name="Hsu C.Y."/>
            <person name="Yang H.T."/>
            <person name="Sudianto E."/>
            <person name="Hsu M.H."/>
            <person name="Wu K.P."/>
            <person name="Wang L.N."/>
            <person name="Leebens-Mack J.H."/>
            <person name="Tsai I.J."/>
        </authorList>
    </citation>
    <scope>NUCLEOTIDE SEQUENCE [LARGE SCALE GENOMIC DNA]</scope>
    <source>
        <strain evidence="9">cv. Chaw 1501</strain>
        <tissue evidence="8">Young leaves</tissue>
    </source>
</reference>
<dbReference type="EMBL" id="QPKB01000004">
    <property type="protein sequence ID" value="RWR83916.1"/>
    <property type="molecule type" value="Genomic_DNA"/>
</dbReference>
<dbReference type="PANTHER" id="PTHR46287">
    <property type="entry name" value="BTB/POZ AND TAZ DOMAIN-CONTAINING PROTEIN 3-RELATED"/>
    <property type="match status" value="1"/>
</dbReference>
<keyword evidence="3" id="KW-0863">Zinc-finger</keyword>
<dbReference type="GO" id="GO:0006355">
    <property type="term" value="P:regulation of DNA-templated transcription"/>
    <property type="evidence" value="ECO:0007669"/>
    <property type="project" value="UniProtKB-ARBA"/>
</dbReference>
<evidence type="ECO:0000259" key="7">
    <source>
        <dbReference type="PROSITE" id="PS50134"/>
    </source>
</evidence>
<dbReference type="AlphaFoldDB" id="A0A443NZM0"/>
<dbReference type="Pfam" id="PF00651">
    <property type="entry name" value="BTB"/>
    <property type="match status" value="1"/>
</dbReference>
<dbReference type="PROSITE" id="PS50097">
    <property type="entry name" value="BTB"/>
    <property type="match status" value="1"/>
</dbReference>
<dbReference type="Pfam" id="PF02135">
    <property type="entry name" value="zf-TAZ"/>
    <property type="match status" value="1"/>
</dbReference>
<dbReference type="SUPFAM" id="SSF57933">
    <property type="entry name" value="TAZ domain"/>
    <property type="match status" value="1"/>
</dbReference>
<evidence type="ECO:0000256" key="3">
    <source>
        <dbReference type="ARBA" id="ARBA00022771"/>
    </source>
</evidence>
<dbReference type="Gene3D" id="1.25.40.420">
    <property type="match status" value="1"/>
</dbReference>
<dbReference type="GO" id="GO:0042542">
    <property type="term" value="P:response to hydrogen peroxide"/>
    <property type="evidence" value="ECO:0007669"/>
    <property type="project" value="UniProtKB-ARBA"/>
</dbReference>
<dbReference type="STRING" id="337451.A0A443NZM0"/>
<keyword evidence="2" id="KW-0479">Metal-binding</keyword>
<comment type="caution">
    <text evidence="8">The sequence shown here is derived from an EMBL/GenBank/DDBJ whole genome shotgun (WGS) entry which is preliminary data.</text>
</comment>
<dbReference type="InterPro" id="IPR044513">
    <property type="entry name" value="BT1/2/3/4/5"/>
</dbReference>
<dbReference type="InterPro" id="IPR000210">
    <property type="entry name" value="BTB/POZ_dom"/>
</dbReference>
<keyword evidence="4" id="KW-0833">Ubl conjugation pathway</keyword>
<evidence type="ECO:0000256" key="1">
    <source>
        <dbReference type="ARBA" id="ARBA00004906"/>
    </source>
</evidence>
<dbReference type="InterPro" id="IPR011333">
    <property type="entry name" value="SKP1/BTB/POZ_sf"/>
</dbReference>
<dbReference type="SMART" id="SM00225">
    <property type="entry name" value="BTB"/>
    <property type="match status" value="1"/>
</dbReference>
<dbReference type="GO" id="GO:0005516">
    <property type="term" value="F:calmodulin binding"/>
    <property type="evidence" value="ECO:0007669"/>
    <property type="project" value="UniProtKB-ARBA"/>
</dbReference>
<dbReference type="OrthoDB" id="636773at2759"/>
<sequence length="412" mass="46314">MACSEFDSSLESAARLSFEDSCNMGIEESSLVTPADLLAAPEVPTTSVSHNSNVPKPPPLPAVLPSGSKFSKRVPHFSNVPKEIKDMWNRLFEEGYKADVKILTDGVAATISAHSFVLGIASPVLRNILENAIVKGGFQYIKIPGVPFEAVSAFIRFLYSSSYDQEEMKKFVLHLLVLSHIFSVPSLKKVCINFIEQAFLTTENAIDVLQLARQCDSPRLSLFCVRLVVKNFKTVSRTEGWKVMKKADPMLEQELLESVVEADSREQEKLKKLEEKKIYLQLHDAMEALLHICKDGCRTIGPRDKMLKVSQVPCGYSACKGLELLVRHFSSCKTRVPGGCVHCKRMWQLLELHSRMCSEPDSCKVPLCRHFKEKMKTQSRKDEEKWKLLVSKVMTAKRAVGLFASWKNMAKS</sequence>
<accession>A0A443NZM0</accession>
<feature type="domain" description="BTB" evidence="6">
    <location>
        <begin position="98"/>
        <end position="167"/>
    </location>
</feature>
<evidence type="ECO:0000256" key="4">
    <source>
        <dbReference type="ARBA" id="ARBA00022786"/>
    </source>
</evidence>
<dbReference type="FunFam" id="1.20.1020.10:FF:000004">
    <property type="entry name" value="BTB/POZ and TAZ domain-containing protein 2"/>
    <property type="match status" value="1"/>
</dbReference>
<dbReference type="GO" id="GO:0009751">
    <property type="term" value="P:response to salicylic acid"/>
    <property type="evidence" value="ECO:0007669"/>
    <property type="project" value="UniProtKB-ARBA"/>
</dbReference>
<name>A0A443NZM0_9MAGN</name>
<dbReference type="Gene3D" id="3.30.710.10">
    <property type="entry name" value="Potassium Channel Kv1.1, Chain A"/>
    <property type="match status" value="1"/>
</dbReference>